<dbReference type="RefSeq" id="WP_377870783.1">
    <property type="nucleotide sequence ID" value="NZ_JBHMAY010000025.1"/>
</dbReference>
<proteinExistence type="predicted"/>
<reference evidence="2" key="1">
    <citation type="journal article" date="2019" name="Int. J. Syst. Evol. Microbiol.">
        <title>The Global Catalogue of Microorganisms (GCM) 10K type strain sequencing project: providing services to taxonomists for standard genome sequencing and annotation.</title>
        <authorList>
            <consortium name="The Broad Institute Genomics Platform"/>
            <consortium name="The Broad Institute Genome Sequencing Center for Infectious Disease"/>
            <person name="Wu L."/>
            <person name="Ma J."/>
        </authorList>
    </citation>
    <scope>NUCLEOTIDE SEQUENCE [LARGE SCALE GENOMIC DNA]</scope>
    <source>
        <strain evidence="2">CGMCC 4.7682</strain>
    </source>
</reference>
<sequence length="46" mass="4822">MNCISRTAQSGGTTRTLFSYVGLIAGVAPAAQEDLPGWIDSPARKI</sequence>
<dbReference type="EMBL" id="JBHRWI010000022">
    <property type="protein sequence ID" value="MFC3512366.1"/>
    <property type="molecule type" value="Genomic_DNA"/>
</dbReference>
<protein>
    <submittedName>
        <fullName evidence="1">Uncharacterized protein</fullName>
    </submittedName>
</protein>
<name>A0ABV7QGY9_9PSEU</name>
<evidence type="ECO:0000313" key="1">
    <source>
        <dbReference type="EMBL" id="MFC3512366.1"/>
    </source>
</evidence>
<keyword evidence="2" id="KW-1185">Reference proteome</keyword>
<organism evidence="1 2">
    <name type="scientific">Amycolatopsis halotolerans</name>
    <dbReference type="NCBI Taxonomy" id="330083"/>
    <lineage>
        <taxon>Bacteria</taxon>
        <taxon>Bacillati</taxon>
        <taxon>Actinomycetota</taxon>
        <taxon>Actinomycetes</taxon>
        <taxon>Pseudonocardiales</taxon>
        <taxon>Pseudonocardiaceae</taxon>
        <taxon>Amycolatopsis</taxon>
    </lineage>
</organism>
<accession>A0ABV7QGY9</accession>
<comment type="caution">
    <text evidence="1">The sequence shown here is derived from an EMBL/GenBank/DDBJ whole genome shotgun (WGS) entry which is preliminary data.</text>
</comment>
<dbReference type="Proteomes" id="UP001595764">
    <property type="component" value="Unassembled WGS sequence"/>
</dbReference>
<gene>
    <name evidence="1" type="ORF">ACFORO_19495</name>
</gene>
<evidence type="ECO:0000313" key="2">
    <source>
        <dbReference type="Proteomes" id="UP001595764"/>
    </source>
</evidence>